<evidence type="ECO:0008006" key="4">
    <source>
        <dbReference type="Google" id="ProtNLM"/>
    </source>
</evidence>
<dbReference type="AlphaFoldDB" id="A0A1T4XAE8"/>
<organism evidence="2 3">
    <name type="scientific">Prosthecobacter debontii</name>
    <dbReference type="NCBI Taxonomy" id="48467"/>
    <lineage>
        <taxon>Bacteria</taxon>
        <taxon>Pseudomonadati</taxon>
        <taxon>Verrucomicrobiota</taxon>
        <taxon>Verrucomicrobiia</taxon>
        <taxon>Verrucomicrobiales</taxon>
        <taxon>Verrucomicrobiaceae</taxon>
        <taxon>Prosthecobacter</taxon>
    </lineage>
</organism>
<dbReference type="STRING" id="48467.SAMN02745166_01318"/>
<gene>
    <name evidence="2" type="ORF">SAMN02745166_01318</name>
</gene>
<keyword evidence="1" id="KW-0472">Membrane</keyword>
<protein>
    <recommendedName>
        <fullName evidence="4">Heavy-metal resistance</fullName>
    </recommendedName>
</protein>
<name>A0A1T4XAE8_9BACT</name>
<reference evidence="3" key="1">
    <citation type="submission" date="2017-02" db="EMBL/GenBank/DDBJ databases">
        <authorList>
            <person name="Varghese N."/>
            <person name="Submissions S."/>
        </authorList>
    </citation>
    <scope>NUCLEOTIDE SEQUENCE [LARGE SCALE GENOMIC DNA]</scope>
    <source>
        <strain evidence="3">ATCC 700200</strain>
    </source>
</reference>
<proteinExistence type="predicted"/>
<keyword evidence="1" id="KW-0812">Transmembrane</keyword>
<sequence length="124" mass="13909">MIMSLRRKTGCLIIVLILMSGGAGFMLGLIVSKAVQKKKETPAFWKQAAMKHLEKLHPDEAQRQQFEAVTDQAVAELSTLREEGIRNVWSIVDQAAADIQKGLKPEQKETFEKIRPKPPANLDK</sequence>
<evidence type="ECO:0000313" key="3">
    <source>
        <dbReference type="Proteomes" id="UP000190774"/>
    </source>
</evidence>
<feature type="transmembrane region" description="Helical" evidence="1">
    <location>
        <begin position="12"/>
        <end position="31"/>
    </location>
</feature>
<evidence type="ECO:0000256" key="1">
    <source>
        <dbReference type="SAM" id="Phobius"/>
    </source>
</evidence>
<keyword evidence="3" id="KW-1185">Reference proteome</keyword>
<accession>A0A1T4XAE8</accession>
<dbReference type="Proteomes" id="UP000190774">
    <property type="component" value="Unassembled WGS sequence"/>
</dbReference>
<dbReference type="EMBL" id="FUYE01000003">
    <property type="protein sequence ID" value="SKA86602.1"/>
    <property type="molecule type" value="Genomic_DNA"/>
</dbReference>
<evidence type="ECO:0000313" key="2">
    <source>
        <dbReference type="EMBL" id="SKA86602.1"/>
    </source>
</evidence>
<keyword evidence="1" id="KW-1133">Transmembrane helix</keyword>